<dbReference type="SUPFAM" id="SSF74650">
    <property type="entry name" value="Galactose mutarotase-like"/>
    <property type="match status" value="1"/>
</dbReference>
<dbReference type="InterPro" id="IPR011013">
    <property type="entry name" value="Gal_mutarotase_sf_dom"/>
</dbReference>
<dbReference type="PANTHER" id="PTHR11122">
    <property type="entry name" value="APOSPORY-ASSOCIATED PROTEIN C-RELATED"/>
    <property type="match status" value="1"/>
</dbReference>
<sequence>MAFTSLLSLNPTNPISSAFRNFSSSYPASHSPSHLLSSTFNRRELQPSTVASQSTSQFQPINVDYLEQEFSGHGVSFQTLEETCCVGKMRLKNGSTATFLLPSGLITSYKAKMWHGGTMELLQTSVGSSSSTSRGEEDGVLIQGGVSLAFNFNSHGCETSWSPRTWAISDVRGDSGDSIEVELVSTGGAVEQMVEIRYTITMSEDMLSSELSVSNLNPSSPIMMKGSILSHLTVSTPEATSACGLEGSNFFPRPMFMSDFAIVPPPPPSQLGQKSGNLWGRRGRNQNVVAREEEEGMEGEESDSHKKLTEQMCRVYTNAPRNFTLIDRGRRNSVVIGREGFNEMYMYSPGSSHESYGMYSYICVGQSAMLNPLALAPGQVWRGCQHLHNPNL</sequence>
<gene>
    <name evidence="1" type="ORF">LITE_LOCUS4249</name>
    <name evidence="2" type="ORF">LITE_LOCUS4477</name>
</gene>
<dbReference type="PANTHER" id="PTHR11122:SF15">
    <property type="entry name" value="PROTEIN NDH-DEPENDENT CYCLIC ELECTRON FLOW 5"/>
    <property type="match status" value="1"/>
</dbReference>
<dbReference type="EMBL" id="CAMGYJ010000002">
    <property type="protein sequence ID" value="CAI0384677.1"/>
    <property type="molecule type" value="Genomic_DNA"/>
</dbReference>
<dbReference type="EMBL" id="CAMGYJ010000002">
    <property type="protein sequence ID" value="CAI0384011.1"/>
    <property type="molecule type" value="Genomic_DNA"/>
</dbReference>
<protein>
    <recommendedName>
        <fullName evidence="4">Protein NDH-DEPENDENT CYCLIC ELECTRON FLOW 5</fullName>
    </recommendedName>
</protein>
<evidence type="ECO:0000313" key="3">
    <source>
        <dbReference type="Proteomes" id="UP001154282"/>
    </source>
</evidence>
<dbReference type="InterPro" id="IPR014718">
    <property type="entry name" value="GH-type_carb-bd"/>
</dbReference>
<evidence type="ECO:0000313" key="2">
    <source>
        <dbReference type="EMBL" id="CAI0384677.1"/>
    </source>
</evidence>
<comment type="caution">
    <text evidence="1">The sequence shown here is derived from an EMBL/GenBank/DDBJ whole genome shotgun (WGS) entry which is preliminary data.</text>
</comment>
<evidence type="ECO:0000313" key="1">
    <source>
        <dbReference type="EMBL" id="CAI0384011.1"/>
    </source>
</evidence>
<dbReference type="Gene3D" id="2.70.98.10">
    <property type="match status" value="1"/>
</dbReference>
<dbReference type="GO" id="GO:0030246">
    <property type="term" value="F:carbohydrate binding"/>
    <property type="evidence" value="ECO:0007669"/>
    <property type="project" value="InterPro"/>
</dbReference>
<reference evidence="1" key="1">
    <citation type="submission" date="2022-08" db="EMBL/GenBank/DDBJ databases">
        <authorList>
            <person name="Gutierrez-Valencia J."/>
        </authorList>
    </citation>
    <scope>NUCLEOTIDE SEQUENCE</scope>
</reference>
<organism evidence="1 3">
    <name type="scientific">Linum tenue</name>
    <dbReference type="NCBI Taxonomy" id="586396"/>
    <lineage>
        <taxon>Eukaryota</taxon>
        <taxon>Viridiplantae</taxon>
        <taxon>Streptophyta</taxon>
        <taxon>Embryophyta</taxon>
        <taxon>Tracheophyta</taxon>
        <taxon>Spermatophyta</taxon>
        <taxon>Magnoliopsida</taxon>
        <taxon>eudicotyledons</taxon>
        <taxon>Gunneridae</taxon>
        <taxon>Pentapetalae</taxon>
        <taxon>rosids</taxon>
        <taxon>fabids</taxon>
        <taxon>Malpighiales</taxon>
        <taxon>Linaceae</taxon>
        <taxon>Linum</taxon>
    </lineage>
</organism>
<proteinExistence type="predicted"/>
<dbReference type="GO" id="GO:0005975">
    <property type="term" value="P:carbohydrate metabolic process"/>
    <property type="evidence" value="ECO:0007669"/>
    <property type="project" value="InterPro"/>
</dbReference>
<dbReference type="GO" id="GO:0005737">
    <property type="term" value="C:cytoplasm"/>
    <property type="evidence" value="ECO:0007669"/>
    <property type="project" value="TreeGrafter"/>
</dbReference>
<name>A0AAV0HFY2_9ROSI</name>
<evidence type="ECO:0008006" key="4">
    <source>
        <dbReference type="Google" id="ProtNLM"/>
    </source>
</evidence>
<dbReference type="GO" id="GO:0047938">
    <property type="term" value="F:glucose-6-phosphate 1-epimerase activity"/>
    <property type="evidence" value="ECO:0007669"/>
    <property type="project" value="TreeGrafter"/>
</dbReference>
<accession>A0AAV0HFY2</accession>
<dbReference type="Proteomes" id="UP001154282">
    <property type="component" value="Unassembled WGS sequence"/>
</dbReference>
<keyword evidence="3" id="KW-1185">Reference proteome</keyword>
<dbReference type="AlphaFoldDB" id="A0AAV0HFY2"/>